<evidence type="ECO:0000313" key="2">
    <source>
        <dbReference type="Proteomes" id="UP000789396"/>
    </source>
</evidence>
<organism evidence="1 2">
    <name type="scientific">Racocetra fulgida</name>
    <dbReference type="NCBI Taxonomy" id="60492"/>
    <lineage>
        <taxon>Eukaryota</taxon>
        <taxon>Fungi</taxon>
        <taxon>Fungi incertae sedis</taxon>
        <taxon>Mucoromycota</taxon>
        <taxon>Glomeromycotina</taxon>
        <taxon>Glomeromycetes</taxon>
        <taxon>Diversisporales</taxon>
        <taxon>Gigasporaceae</taxon>
        <taxon>Racocetra</taxon>
    </lineage>
</organism>
<proteinExistence type="predicted"/>
<gene>
    <name evidence="1" type="ORF">RFULGI_LOCUS8373</name>
</gene>
<sequence>DKEDVFIVRRLNEIEVEESDVNKMLEGAINKDVIEIKEILSINDQDLMDIEYEG</sequence>
<evidence type="ECO:0000313" key="1">
    <source>
        <dbReference type="EMBL" id="CAG8649000.1"/>
    </source>
</evidence>
<accession>A0A9N9DPU3</accession>
<comment type="caution">
    <text evidence="1">The sequence shown here is derived from an EMBL/GenBank/DDBJ whole genome shotgun (WGS) entry which is preliminary data.</text>
</comment>
<dbReference type="EMBL" id="CAJVPZ010013460">
    <property type="protein sequence ID" value="CAG8649000.1"/>
    <property type="molecule type" value="Genomic_DNA"/>
</dbReference>
<protein>
    <submittedName>
        <fullName evidence="1">7128_t:CDS:1</fullName>
    </submittedName>
</protein>
<feature type="non-terminal residue" evidence="1">
    <location>
        <position position="1"/>
    </location>
</feature>
<dbReference type="Proteomes" id="UP000789396">
    <property type="component" value="Unassembled WGS sequence"/>
</dbReference>
<reference evidence="1" key="1">
    <citation type="submission" date="2021-06" db="EMBL/GenBank/DDBJ databases">
        <authorList>
            <person name="Kallberg Y."/>
            <person name="Tangrot J."/>
            <person name="Rosling A."/>
        </authorList>
    </citation>
    <scope>NUCLEOTIDE SEQUENCE</scope>
    <source>
        <strain evidence="1">IN212</strain>
    </source>
</reference>
<dbReference type="AlphaFoldDB" id="A0A9N9DPU3"/>
<keyword evidence="2" id="KW-1185">Reference proteome</keyword>
<name>A0A9N9DPU3_9GLOM</name>